<dbReference type="InterPro" id="IPR052177">
    <property type="entry name" value="Divisome_Glycosyl_Hydrolase"/>
</dbReference>
<keyword evidence="1" id="KW-0732">Signal</keyword>
<proteinExistence type="predicted"/>
<gene>
    <name evidence="3" type="ORF">CUN59_14985</name>
</gene>
<protein>
    <recommendedName>
        <fullName evidence="2">Glycosyl hydrolase-like 10 domain-containing protein</fullName>
    </recommendedName>
</protein>
<dbReference type="Proteomes" id="UP000239589">
    <property type="component" value="Unassembled WGS sequence"/>
</dbReference>
<dbReference type="Pfam" id="PF02638">
    <property type="entry name" value="GHL10"/>
    <property type="match status" value="1"/>
</dbReference>
<dbReference type="AlphaFoldDB" id="A0A2S6CS01"/>
<dbReference type="SUPFAM" id="SSF51445">
    <property type="entry name" value="(Trans)glycosidases"/>
    <property type="match status" value="1"/>
</dbReference>
<dbReference type="InterPro" id="IPR003790">
    <property type="entry name" value="GHL10"/>
</dbReference>
<sequence length="411" mass="47558">MSSVFRRFFVYFLCWGFVVSLTIFPISANPGYAQNSMAVTTEIRGVWLTNVASGLFYIPWGIERAINQLATLNFNTIYPVVWNRGYTFYKSPLAKKITGLDSEPLLDLIHRKNDFLAKVIKLARHQNLTIIPWFEYGLMTPPSSSLARLHPGWLTIGQQGVKSISDNLLEDMINGVYNQAWLNPLHPQVQNFIRGLILEVVKNYNVDGIQIDDHFGMPVQFGYDPFTVKLYQKEHQGKNPPTNPLDKEWMRWRANKITAFMASISKAVKAIKPYAKISLSPNSQYFAYKYYLQDWENWIKEDLIDELILQVYRSDKNSFVREISKPVIKLAMSKIPVAIGISTGTLLKPVDIDKIKEQIEIVRNQKLFGFSFFYWESLWGYIAPESPYQRRRAFLEMFNTQAVRPLKLNKG</sequence>
<dbReference type="InterPro" id="IPR017853">
    <property type="entry name" value="GH"/>
</dbReference>
<keyword evidence="4" id="KW-1185">Reference proteome</keyword>
<dbReference type="PANTHER" id="PTHR43405:SF1">
    <property type="entry name" value="GLYCOSYL HYDROLASE DIGH"/>
    <property type="match status" value="1"/>
</dbReference>
<organism evidence="3 4">
    <name type="scientific">Cuspidothrix issatschenkoi CHARLIE-1</name>
    <dbReference type="NCBI Taxonomy" id="2052836"/>
    <lineage>
        <taxon>Bacteria</taxon>
        <taxon>Bacillati</taxon>
        <taxon>Cyanobacteriota</taxon>
        <taxon>Cyanophyceae</taxon>
        <taxon>Nostocales</taxon>
        <taxon>Aphanizomenonaceae</taxon>
        <taxon>Cuspidothrix</taxon>
    </lineage>
</organism>
<evidence type="ECO:0000313" key="3">
    <source>
        <dbReference type="EMBL" id="PPJ62555.1"/>
    </source>
</evidence>
<dbReference type="OrthoDB" id="503979at2"/>
<dbReference type="RefSeq" id="WP_104388598.1">
    <property type="nucleotide sequence ID" value="NZ_PGEM01000110.1"/>
</dbReference>
<accession>A0A2S6CS01</accession>
<evidence type="ECO:0000313" key="4">
    <source>
        <dbReference type="Proteomes" id="UP000239589"/>
    </source>
</evidence>
<evidence type="ECO:0000259" key="2">
    <source>
        <dbReference type="Pfam" id="PF02638"/>
    </source>
</evidence>
<dbReference type="PANTHER" id="PTHR43405">
    <property type="entry name" value="GLYCOSYL HYDROLASE DIGH"/>
    <property type="match status" value="1"/>
</dbReference>
<name>A0A2S6CS01_9CYAN</name>
<feature type="domain" description="Glycosyl hydrolase-like 10" evidence="2">
    <location>
        <begin position="42"/>
        <end position="352"/>
    </location>
</feature>
<evidence type="ECO:0000256" key="1">
    <source>
        <dbReference type="ARBA" id="ARBA00022729"/>
    </source>
</evidence>
<comment type="caution">
    <text evidence="3">The sequence shown here is derived from an EMBL/GenBank/DDBJ whole genome shotgun (WGS) entry which is preliminary data.</text>
</comment>
<dbReference type="Gene3D" id="3.20.20.80">
    <property type="entry name" value="Glycosidases"/>
    <property type="match status" value="1"/>
</dbReference>
<reference evidence="3 4" key="1">
    <citation type="submission" date="2018-02" db="EMBL/GenBank/DDBJ databases">
        <title>Discovery of a pederin family compound in a non-symbiotic bloom-forming cyanobacterium.</title>
        <authorList>
            <person name="Kust A."/>
            <person name="Mares J."/>
            <person name="Jokela J."/>
            <person name="Urajova P."/>
            <person name="Hajek J."/>
            <person name="Saurav K."/>
            <person name="Voracova K."/>
            <person name="Fewer D.P."/>
            <person name="Haapaniemi E."/>
            <person name="Permi P."/>
            <person name="Rehakova K."/>
            <person name="Sivonen K."/>
            <person name="Hrouzek P."/>
        </authorList>
    </citation>
    <scope>NUCLEOTIDE SEQUENCE [LARGE SCALE GENOMIC DNA]</scope>
    <source>
        <strain evidence="3 4">CHARLIE-1</strain>
    </source>
</reference>
<dbReference type="EMBL" id="PGEM01000110">
    <property type="protein sequence ID" value="PPJ62555.1"/>
    <property type="molecule type" value="Genomic_DNA"/>
</dbReference>